<dbReference type="Pfam" id="PF09811">
    <property type="entry name" value="Yae1_N"/>
    <property type="match status" value="1"/>
</dbReference>
<dbReference type="AlphaFoldDB" id="A0A8H7R8E6"/>
<dbReference type="OrthoDB" id="48036at2759"/>
<dbReference type="PANTHER" id="PTHR28532:SF1">
    <property type="entry name" value="ORAL CANCER OVEREXPRESSED 1"/>
    <property type="match status" value="1"/>
</dbReference>
<evidence type="ECO:0000313" key="4">
    <source>
        <dbReference type="Proteomes" id="UP000603453"/>
    </source>
</evidence>
<organism evidence="3 4">
    <name type="scientific">Mucor saturninus</name>
    <dbReference type="NCBI Taxonomy" id="64648"/>
    <lineage>
        <taxon>Eukaryota</taxon>
        <taxon>Fungi</taxon>
        <taxon>Fungi incertae sedis</taxon>
        <taxon>Mucoromycota</taxon>
        <taxon>Mucoromycotina</taxon>
        <taxon>Mucoromycetes</taxon>
        <taxon>Mucorales</taxon>
        <taxon>Mucorineae</taxon>
        <taxon>Mucoraceae</taxon>
        <taxon>Mucor</taxon>
    </lineage>
</organism>
<feature type="domain" description="Essential protein Yae1 N-terminal" evidence="2">
    <location>
        <begin position="28"/>
        <end position="66"/>
    </location>
</feature>
<evidence type="ECO:0000313" key="3">
    <source>
        <dbReference type="EMBL" id="KAG2206564.1"/>
    </source>
</evidence>
<name>A0A8H7R8E6_9FUNG</name>
<dbReference type="InterPro" id="IPR019191">
    <property type="entry name" value="Essential_protein_Yae1_N"/>
</dbReference>
<dbReference type="EMBL" id="JAEPRD010000030">
    <property type="protein sequence ID" value="KAG2206564.1"/>
    <property type="molecule type" value="Genomic_DNA"/>
</dbReference>
<accession>A0A8H7R8E6</accession>
<evidence type="ECO:0000259" key="2">
    <source>
        <dbReference type="Pfam" id="PF09811"/>
    </source>
</evidence>
<gene>
    <name evidence="3" type="ORF">INT47_008581</name>
</gene>
<comment type="caution">
    <text evidence="3">The sequence shown here is derived from an EMBL/GenBank/DDBJ whole genome shotgun (WGS) entry which is preliminary data.</text>
</comment>
<keyword evidence="4" id="KW-1185">Reference proteome</keyword>
<protein>
    <recommendedName>
        <fullName evidence="2">Essential protein Yae1 N-terminal domain-containing protein</fullName>
    </recommendedName>
</protein>
<dbReference type="PANTHER" id="PTHR28532">
    <property type="entry name" value="GEO13458P1"/>
    <property type="match status" value="1"/>
</dbReference>
<evidence type="ECO:0000256" key="1">
    <source>
        <dbReference type="ARBA" id="ARBA00038090"/>
    </source>
</evidence>
<dbReference type="Proteomes" id="UP000603453">
    <property type="component" value="Unassembled WGS sequence"/>
</dbReference>
<comment type="similarity">
    <text evidence="1">Belongs to the LTO1 family.</text>
</comment>
<sequence>MSSSKIAPPPNQDLESLCYLETMFEEHGFEDGFRDGEKSGELEGRLFGCEKAFDLGREIGFYKGCVEMWTQLIDTNPDKVPSRALKQIDGLKKLIDDFPTYNDHDADLFALKDKMKNKLRVITSLLGVNQKYMMTDAPKMTY</sequence>
<reference evidence="3" key="1">
    <citation type="submission" date="2020-12" db="EMBL/GenBank/DDBJ databases">
        <title>Metabolic potential, ecology and presence of endohyphal bacteria is reflected in genomic diversity of Mucoromycotina.</title>
        <authorList>
            <person name="Muszewska A."/>
            <person name="Okrasinska A."/>
            <person name="Steczkiewicz K."/>
            <person name="Drgas O."/>
            <person name="Orlowska M."/>
            <person name="Perlinska-Lenart U."/>
            <person name="Aleksandrzak-Piekarczyk T."/>
            <person name="Szatraj K."/>
            <person name="Zielenkiewicz U."/>
            <person name="Pilsyk S."/>
            <person name="Malc E."/>
            <person name="Mieczkowski P."/>
            <person name="Kruszewska J.S."/>
            <person name="Biernat P."/>
            <person name="Pawlowska J."/>
        </authorList>
    </citation>
    <scope>NUCLEOTIDE SEQUENCE</scope>
    <source>
        <strain evidence="3">WA0000017839</strain>
    </source>
</reference>
<dbReference type="InterPro" id="IPR052436">
    <property type="entry name" value="LTO1_adapter"/>
</dbReference>
<proteinExistence type="inferred from homology"/>